<organism evidence="1">
    <name type="scientific">Arundo donax</name>
    <name type="common">Giant reed</name>
    <name type="synonym">Donax arundinaceus</name>
    <dbReference type="NCBI Taxonomy" id="35708"/>
    <lineage>
        <taxon>Eukaryota</taxon>
        <taxon>Viridiplantae</taxon>
        <taxon>Streptophyta</taxon>
        <taxon>Embryophyta</taxon>
        <taxon>Tracheophyta</taxon>
        <taxon>Spermatophyta</taxon>
        <taxon>Magnoliopsida</taxon>
        <taxon>Liliopsida</taxon>
        <taxon>Poales</taxon>
        <taxon>Poaceae</taxon>
        <taxon>PACMAD clade</taxon>
        <taxon>Arundinoideae</taxon>
        <taxon>Arundineae</taxon>
        <taxon>Arundo</taxon>
    </lineage>
</organism>
<evidence type="ECO:0000313" key="1">
    <source>
        <dbReference type="EMBL" id="JAD51834.1"/>
    </source>
</evidence>
<reference evidence="1" key="2">
    <citation type="journal article" date="2015" name="Data Brief">
        <title>Shoot transcriptome of the giant reed, Arundo donax.</title>
        <authorList>
            <person name="Barrero R.A."/>
            <person name="Guerrero F.D."/>
            <person name="Moolhuijzen P."/>
            <person name="Goolsby J.A."/>
            <person name="Tidwell J."/>
            <person name="Bellgard S.E."/>
            <person name="Bellgard M.I."/>
        </authorList>
    </citation>
    <scope>NUCLEOTIDE SEQUENCE</scope>
    <source>
        <tissue evidence="1">Shoot tissue taken approximately 20 cm above the soil surface</tissue>
    </source>
</reference>
<reference evidence="1" key="1">
    <citation type="submission" date="2014-09" db="EMBL/GenBank/DDBJ databases">
        <authorList>
            <person name="Magalhaes I.L.F."/>
            <person name="Oliveira U."/>
            <person name="Santos F.R."/>
            <person name="Vidigal T.H.D.A."/>
            <person name="Brescovit A.D."/>
            <person name="Santos A.J."/>
        </authorList>
    </citation>
    <scope>NUCLEOTIDE SEQUENCE</scope>
    <source>
        <tissue evidence="1">Shoot tissue taken approximately 20 cm above the soil surface</tissue>
    </source>
</reference>
<sequence>MSEKSESDIHIQFIKSQLIKSTNLIRIRWTSTEGSHYGGNVSLGDSKTQRIW</sequence>
<dbReference type="AlphaFoldDB" id="A0A0A9AJF8"/>
<accession>A0A0A9AJF8</accession>
<dbReference type="EMBL" id="GBRH01246061">
    <property type="protein sequence ID" value="JAD51834.1"/>
    <property type="molecule type" value="Transcribed_RNA"/>
</dbReference>
<proteinExistence type="predicted"/>
<name>A0A0A9AJF8_ARUDO</name>
<protein>
    <submittedName>
        <fullName evidence="1">Uncharacterized protein</fullName>
    </submittedName>
</protein>